<name>A0ABW6IF57_9CYAN</name>
<evidence type="ECO:0000313" key="4">
    <source>
        <dbReference type="EMBL" id="MFE4106798.1"/>
    </source>
</evidence>
<feature type="transmembrane region" description="Helical" evidence="1">
    <location>
        <begin position="263"/>
        <end position="288"/>
    </location>
</feature>
<sequence>MPLSFSAKSTRLLVPVLSLLALVSCSAANVTSEIASEEMAADAPAASQAAPAEGSAALLADTTAAPAAQPRLAKRANLSLTVDSAEQTAEKVSQIMQTQQGDLLSLQDQQPQSLGDRHQVFIQLRVPQAQLDTTLNALKALGTVENQAIAAEDVSNQLVDLAARLRNLRKSEESLLKIMERTGSIAEVLEVSRELSTVRQSIEQIDAQQKALQNRVAYAIVDLSLIEAVPATPTSRPLPEKLGTTWQTATRSVSGFTVGLLQIGLWLLAYSPYVVVIAIAAVLGYRFYHRSETSAKP</sequence>
<keyword evidence="1" id="KW-1133">Transmembrane helix</keyword>
<keyword evidence="1" id="KW-0472">Membrane</keyword>
<organism evidence="4 5">
    <name type="scientific">Almyronema epifaneia S1</name>
    <dbReference type="NCBI Taxonomy" id="2991925"/>
    <lineage>
        <taxon>Bacteria</taxon>
        <taxon>Bacillati</taxon>
        <taxon>Cyanobacteriota</taxon>
        <taxon>Cyanophyceae</taxon>
        <taxon>Nodosilineales</taxon>
        <taxon>Nodosilineaceae</taxon>
        <taxon>Almyronema</taxon>
        <taxon>Almyronema epifaneia</taxon>
    </lineage>
</organism>
<comment type="caution">
    <text evidence="4">The sequence shown here is derived from an EMBL/GenBank/DDBJ whole genome shotgun (WGS) entry which is preliminary data.</text>
</comment>
<accession>A0ABW6IF57</accession>
<evidence type="ECO:0000256" key="1">
    <source>
        <dbReference type="SAM" id="Phobius"/>
    </source>
</evidence>
<dbReference type="InterPro" id="IPR025645">
    <property type="entry name" value="DUF4349"/>
</dbReference>
<dbReference type="RefSeq" id="WP_377964889.1">
    <property type="nucleotide sequence ID" value="NZ_JBHZOL010000071.1"/>
</dbReference>
<keyword evidence="2" id="KW-0732">Signal</keyword>
<dbReference type="Pfam" id="PF14257">
    <property type="entry name" value="DUF4349"/>
    <property type="match status" value="1"/>
</dbReference>
<feature type="domain" description="DUF4349" evidence="3">
    <location>
        <begin position="71"/>
        <end position="283"/>
    </location>
</feature>
<feature type="chain" id="PRO_5046913198" evidence="2">
    <location>
        <begin position="28"/>
        <end position="297"/>
    </location>
</feature>
<evidence type="ECO:0000256" key="2">
    <source>
        <dbReference type="SAM" id="SignalP"/>
    </source>
</evidence>
<dbReference type="EMBL" id="JBHZOL010000071">
    <property type="protein sequence ID" value="MFE4106798.1"/>
    <property type="molecule type" value="Genomic_DNA"/>
</dbReference>
<keyword evidence="5" id="KW-1185">Reference proteome</keyword>
<protein>
    <submittedName>
        <fullName evidence="4">DUF4349 domain-containing protein</fullName>
    </submittedName>
</protein>
<evidence type="ECO:0000259" key="3">
    <source>
        <dbReference type="Pfam" id="PF14257"/>
    </source>
</evidence>
<gene>
    <name evidence="4" type="ORF">ACFVKH_10955</name>
</gene>
<feature type="signal peptide" evidence="2">
    <location>
        <begin position="1"/>
        <end position="27"/>
    </location>
</feature>
<dbReference type="Proteomes" id="UP001600165">
    <property type="component" value="Unassembled WGS sequence"/>
</dbReference>
<evidence type="ECO:0000313" key="5">
    <source>
        <dbReference type="Proteomes" id="UP001600165"/>
    </source>
</evidence>
<proteinExistence type="predicted"/>
<reference evidence="4 5" key="1">
    <citation type="submission" date="2024-10" db="EMBL/GenBank/DDBJ databases">
        <authorList>
            <person name="Ratan Roy A."/>
            <person name="Morales Sandoval P.H."/>
            <person name="De Los Santos Villalobos S."/>
            <person name="Chakraborty S."/>
            <person name="Mukherjee J."/>
        </authorList>
    </citation>
    <scope>NUCLEOTIDE SEQUENCE [LARGE SCALE GENOMIC DNA]</scope>
    <source>
        <strain evidence="4 5">S1</strain>
    </source>
</reference>
<keyword evidence="1" id="KW-0812">Transmembrane</keyword>